<dbReference type="InterPro" id="IPR029052">
    <property type="entry name" value="Metallo-depent_PP-like"/>
</dbReference>
<evidence type="ECO:0000313" key="13">
    <source>
        <dbReference type="Proteomes" id="UP000065641"/>
    </source>
</evidence>
<keyword evidence="1 10" id="KW-1003">Cell membrane</keyword>
<feature type="binding site" evidence="10">
    <location>
        <position position="167"/>
    </location>
    <ligand>
        <name>substrate</name>
    </ligand>
</feature>
<feature type="binding site" evidence="10">
    <location>
        <position position="129"/>
    </location>
    <ligand>
        <name>substrate</name>
    </ligand>
</feature>
<dbReference type="HAMAP" id="MF_00575">
    <property type="entry name" value="LpxH"/>
    <property type="match status" value="1"/>
</dbReference>
<evidence type="ECO:0000256" key="3">
    <source>
        <dbReference type="ARBA" id="ARBA00022519"/>
    </source>
</evidence>
<dbReference type="Proteomes" id="UP000065641">
    <property type="component" value="Chromosome"/>
</dbReference>
<evidence type="ECO:0000313" key="12">
    <source>
        <dbReference type="EMBL" id="ALO46531.1"/>
    </source>
</evidence>
<feature type="binding site" evidence="10">
    <location>
        <position position="121"/>
    </location>
    <ligand>
        <name>Mn(2+)</name>
        <dbReference type="ChEBI" id="CHEBI:29035"/>
        <label>2</label>
    </ligand>
</feature>
<comment type="pathway">
    <text evidence="10">Glycolipid biosynthesis; lipid IV(A) biosynthesis; lipid IV(A) from (3R)-3-hydroxytetradecanoyl-[acyl-carrier-protein] and UDP-N-acetyl-alpha-D-glucosamine: step 4/6.</text>
</comment>
<evidence type="ECO:0000256" key="1">
    <source>
        <dbReference type="ARBA" id="ARBA00022475"/>
    </source>
</evidence>
<feature type="binding site" evidence="10">
    <location>
        <position position="202"/>
    </location>
    <ligand>
        <name>substrate</name>
    </ligand>
</feature>
<protein>
    <recommendedName>
        <fullName evidence="10">UDP-2,3-diacylglucosamine hydrolase</fullName>
        <ecNumber evidence="10">3.6.1.54</ecNumber>
    </recommendedName>
    <alternativeName>
        <fullName evidence="10">UDP-2,3-diacylglucosamine diphosphatase</fullName>
    </alternativeName>
</protein>
<accession>A0A0S2KEK7</accession>
<keyword evidence="6 10" id="KW-0378">Hydrolase</keyword>
<feature type="binding site" evidence="10">
    <location>
        <position position="48"/>
    </location>
    <ligand>
        <name>Mn(2+)</name>
        <dbReference type="ChEBI" id="CHEBI:29035"/>
        <label>2</label>
    </ligand>
</feature>
<keyword evidence="5 10" id="KW-0479">Metal-binding</keyword>
<dbReference type="EMBL" id="CP013189">
    <property type="protein sequence ID" value="ALO46531.1"/>
    <property type="molecule type" value="Genomic_DNA"/>
</dbReference>
<dbReference type="EC" id="3.6.1.54" evidence="10"/>
<dbReference type="InterPro" id="IPR010138">
    <property type="entry name" value="UDP-diacylglucosamine_Hdrlase"/>
</dbReference>
<dbReference type="InterPro" id="IPR004843">
    <property type="entry name" value="Calcineurin-like_PHP"/>
</dbReference>
<feature type="binding site" evidence="10">
    <location>
        <position position="17"/>
    </location>
    <ligand>
        <name>Mn(2+)</name>
        <dbReference type="ChEBI" id="CHEBI:29035"/>
        <label>1</label>
    </ligand>
</feature>
<feature type="binding site" evidence="10">
    <location>
        <position position="15"/>
    </location>
    <ligand>
        <name>Mn(2+)</name>
        <dbReference type="ChEBI" id="CHEBI:29035"/>
        <label>1</label>
    </ligand>
</feature>
<dbReference type="NCBIfam" id="TIGR01854">
    <property type="entry name" value="lipid_A_lpxH"/>
    <property type="match status" value="1"/>
</dbReference>
<proteinExistence type="inferred from homology"/>
<feature type="binding site" evidence="10">
    <location>
        <position position="86"/>
    </location>
    <ligand>
        <name>Mn(2+)</name>
        <dbReference type="ChEBI" id="CHEBI:29035"/>
        <label>2</label>
    </ligand>
</feature>
<keyword evidence="4 10" id="KW-0441">Lipid A biosynthesis</keyword>
<comment type="subcellular location">
    <subcellularLocation>
        <location evidence="10">Cell inner membrane</location>
        <topology evidence="10">Peripheral membrane protein</topology>
        <orientation evidence="10">Cytoplasmic side</orientation>
    </subcellularLocation>
</comment>
<dbReference type="Pfam" id="PF00149">
    <property type="entry name" value="Metallophos"/>
    <property type="match status" value="1"/>
</dbReference>
<dbReference type="Gene3D" id="3.60.21.10">
    <property type="match status" value="1"/>
</dbReference>
<dbReference type="PANTHER" id="PTHR34990">
    <property type="entry name" value="UDP-2,3-DIACYLGLUCOSAMINE HYDROLASE-RELATED"/>
    <property type="match status" value="1"/>
</dbReference>
<name>A0A0S2KEK7_9GAMM</name>
<organism evidence="12 13">
    <name type="scientific">Pseudohongiella spirulinae</name>
    <dbReference type="NCBI Taxonomy" id="1249552"/>
    <lineage>
        <taxon>Bacteria</taxon>
        <taxon>Pseudomonadati</taxon>
        <taxon>Pseudomonadota</taxon>
        <taxon>Gammaproteobacteria</taxon>
        <taxon>Pseudomonadales</taxon>
        <taxon>Pseudohongiellaceae</taxon>
        <taxon>Pseudohongiella</taxon>
    </lineage>
</organism>
<dbReference type="RefSeq" id="WP_058021985.1">
    <property type="nucleotide sequence ID" value="NZ_CP013189.1"/>
</dbReference>
<dbReference type="GO" id="GO:0005737">
    <property type="term" value="C:cytoplasm"/>
    <property type="evidence" value="ECO:0007669"/>
    <property type="project" value="InterPro"/>
</dbReference>
<feature type="domain" description="Calcineurin-like phosphoesterase" evidence="11">
    <location>
        <begin position="10"/>
        <end position="206"/>
    </location>
</feature>
<dbReference type="NCBIfam" id="NF003743">
    <property type="entry name" value="PRK05340.1"/>
    <property type="match status" value="1"/>
</dbReference>
<dbReference type="UniPathway" id="UPA00359">
    <property type="reaction ID" value="UER00480"/>
</dbReference>
<comment type="catalytic activity">
    <reaction evidence="10">
        <text>UDP-2-N,3-O-bis[(3R)-3-hydroxytetradecanoyl]-alpha-D-glucosamine + H2O = 2-N,3-O-bis[(3R)-3-hydroxytetradecanoyl]-alpha-D-glucosaminyl 1-phosphate + UMP + 2 H(+)</text>
        <dbReference type="Rhea" id="RHEA:25213"/>
        <dbReference type="ChEBI" id="CHEBI:15377"/>
        <dbReference type="ChEBI" id="CHEBI:15378"/>
        <dbReference type="ChEBI" id="CHEBI:57865"/>
        <dbReference type="ChEBI" id="CHEBI:57957"/>
        <dbReference type="ChEBI" id="CHEBI:78847"/>
        <dbReference type="EC" id="3.6.1.54"/>
    </reaction>
</comment>
<dbReference type="PATRIC" id="fig|1249552.3.peg.1892"/>
<dbReference type="STRING" id="1249552.PS2015_1884"/>
<evidence type="ECO:0000259" key="11">
    <source>
        <dbReference type="Pfam" id="PF00149"/>
    </source>
</evidence>
<feature type="binding site" evidence="10">
    <location>
        <position position="204"/>
    </location>
    <ligand>
        <name>Mn(2+)</name>
        <dbReference type="ChEBI" id="CHEBI:29035"/>
        <label>1</label>
    </ligand>
</feature>
<dbReference type="GO" id="GO:0009245">
    <property type="term" value="P:lipid A biosynthetic process"/>
    <property type="evidence" value="ECO:0007669"/>
    <property type="project" value="UniProtKB-UniRule"/>
</dbReference>
<keyword evidence="2 10" id="KW-0444">Lipid biosynthesis</keyword>
<evidence type="ECO:0000256" key="5">
    <source>
        <dbReference type="ARBA" id="ARBA00022723"/>
    </source>
</evidence>
<evidence type="ECO:0000256" key="2">
    <source>
        <dbReference type="ARBA" id="ARBA00022516"/>
    </source>
</evidence>
<dbReference type="AlphaFoldDB" id="A0A0S2KEK7"/>
<evidence type="ECO:0000256" key="6">
    <source>
        <dbReference type="ARBA" id="ARBA00022801"/>
    </source>
</evidence>
<feature type="binding site" evidence="10">
    <location>
        <position position="48"/>
    </location>
    <ligand>
        <name>Mn(2+)</name>
        <dbReference type="ChEBI" id="CHEBI:29035"/>
        <label>1</label>
    </ligand>
</feature>
<dbReference type="CDD" id="cd07398">
    <property type="entry name" value="MPP_YbbF-LpxH"/>
    <property type="match status" value="1"/>
</dbReference>
<feature type="binding site" evidence="10">
    <location>
        <position position="171"/>
    </location>
    <ligand>
        <name>substrate</name>
    </ligand>
</feature>
<comment type="similarity">
    <text evidence="10">Belongs to the LpxH family.</text>
</comment>
<dbReference type="InterPro" id="IPR043461">
    <property type="entry name" value="LpxH-like"/>
</dbReference>
<comment type="cofactor">
    <cofactor evidence="10">
        <name>Mn(2+)</name>
        <dbReference type="ChEBI" id="CHEBI:29035"/>
    </cofactor>
    <text evidence="10">Binds 2 Mn(2+) ions per subunit in a binuclear metal center.</text>
</comment>
<dbReference type="GO" id="GO:0030145">
    <property type="term" value="F:manganese ion binding"/>
    <property type="evidence" value="ECO:0007669"/>
    <property type="project" value="UniProtKB-UniRule"/>
</dbReference>
<comment type="function">
    <text evidence="10">Hydrolyzes the pyrophosphate bond of UDP-2,3-diacylglucosamine to yield 2,3-diacylglucosamine 1-phosphate (lipid X) and UMP by catalyzing the attack of water at the alpha-P atom. Involved in the biosynthesis of lipid A, a phosphorylated glycolipid that anchors the lipopolysaccharide to the outer membrane of the cell.</text>
</comment>
<evidence type="ECO:0000256" key="7">
    <source>
        <dbReference type="ARBA" id="ARBA00023098"/>
    </source>
</evidence>
<evidence type="ECO:0000256" key="10">
    <source>
        <dbReference type="HAMAP-Rule" id="MF_00575"/>
    </source>
</evidence>
<dbReference type="GO" id="GO:0008758">
    <property type="term" value="F:UDP-2,3-diacylglucosamine hydrolase activity"/>
    <property type="evidence" value="ECO:0007669"/>
    <property type="project" value="UniProtKB-UniRule"/>
</dbReference>
<keyword evidence="7 10" id="KW-0443">Lipid metabolism</keyword>
<dbReference type="OrthoDB" id="9783283at2"/>
<keyword evidence="8 10" id="KW-0472">Membrane</keyword>
<keyword evidence="13" id="KW-1185">Reference proteome</keyword>
<evidence type="ECO:0000256" key="8">
    <source>
        <dbReference type="ARBA" id="ARBA00023136"/>
    </source>
</evidence>
<evidence type="ECO:0000256" key="9">
    <source>
        <dbReference type="ARBA" id="ARBA00023211"/>
    </source>
</evidence>
<keyword evidence="9 10" id="KW-0464">Manganese</keyword>
<dbReference type="PANTHER" id="PTHR34990:SF1">
    <property type="entry name" value="UDP-2,3-DIACYLGLUCOSAMINE HYDROLASE"/>
    <property type="match status" value="1"/>
</dbReference>
<feature type="binding site" evidence="10">
    <location>
        <position position="202"/>
    </location>
    <ligand>
        <name>Mn(2+)</name>
        <dbReference type="ChEBI" id="CHEBI:29035"/>
        <label>2</label>
    </ligand>
</feature>
<keyword evidence="3 10" id="KW-0997">Cell inner membrane</keyword>
<evidence type="ECO:0000256" key="4">
    <source>
        <dbReference type="ARBA" id="ARBA00022556"/>
    </source>
</evidence>
<dbReference type="KEGG" id="pspi:PS2015_1884"/>
<gene>
    <name evidence="10" type="primary">lpxH</name>
    <name evidence="12" type="ORF">PS2015_1884</name>
</gene>
<dbReference type="SUPFAM" id="SSF56300">
    <property type="entry name" value="Metallo-dependent phosphatases"/>
    <property type="match status" value="1"/>
</dbReference>
<sequence length="258" mass="28635">MTDPQKNNKTLFISDLHIESPDGPIINSLLNILQTRVPGADALYILGDLFEAWIGDDDENPAADRVADALAGLSADGTAIYLMHGNRDFLIGQDYASRCGATLLNEPTVIDCYGQRVALVHGDSLCTRDTDYLKFRSQVRDPDWQAAFLARPLLERLMVAQQLRQQSKEANSNKASDIMDVTHEEVVKLMESLSVNILVHGHTHRPGIHTLRLQEPINGSDEACRIVLGAWDQKAWVLEFTPEGYDLKPLPHQPSSGK</sequence>
<feature type="binding site" evidence="10">
    <location>
        <position position="174"/>
    </location>
    <ligand>
        <name>substrate</name>
    </ligand>
</feature>
<feature type="binding site" evidence="10">
    <location>
        <begin position="86"/>
        <end position="87"/>
    </location>
    <ligand>
        <name>substrate</name>
    </ligand>
</feature>
<dbReference type="GO" id="GO:0019897">
    <property type="term" value="C:extrinsic component of plasma membrane"/>
    <property type="evidence" value="ECO:0007669"/>
    <property type="project" value="UniProtKB-UniRule"/>
</dbReference>
<reference evidence="12 13" key="1">
    <citation type="submission" date="2015-11" db="EMBL/GenBank/DDBJ databases">
        <authorList>
            <person name="Zhang Y."/>
            <person name="Guo Z."/>
        </authorList>
    </citation>
    <scope>NUCLEOTIDE SEQUENCE [LARGE SCALE GENOMIC DNA]</scope>
    <source>
        <strain evidence="12 13">KCTC 32221</strain>
    </source>
</reference>